<name>A0A6N6WP25_9BURK</name>
<evidence type="ECO:0008006" key="3">
    <source>
        <dbReference type="Google" id="ProtNLM"/>
    </source>
</evidence>
<comment type="caution">
    <text evidence="1">The sequence shown here is derived from an EMBL/GenBank/DDBJ whole genome shotgun (WGS) entry which is preliminary data.</text>
</comment>
<dbReference type="Pfam" id="PF14113">
    <property type="entry name" value="Tae4"/>
    <property type="match status" value="1"/>
</dbReference>
<gene>
    <name evidence="1" type="ORF">FSO04_04905</name>
</gene>
<dbReference type="RefSeq" id="WP_154558635.1">
    <property type="nucleotide sequence ID" value="NZ_JAMXWG010000002.1"/>
</dbReference>
<dbReference type="AlphaFoldDB" id="A0A6N6WP25"/>
<evidence type="ECO:0000313" key="2">
    <source>
        <dbReference type="Proteomes" id="UP000463700"/>
    </source>
</evidence>
<dbReference type="Gene3D" id="3.90.1720.70">
    <property type="match status" value="1"/>
</dbReference>
<dbReference type="Proteomes" id="UP000463700">
    <property type="component" value="Unassembled WGS sequence"/>
</dbReference>
<dbReference type="EMBL" id="VOSW01000006">
    <property type="protein sequence ID" value="KAE8761060.1"/>
    <property type="molecule type" value="Genomic_DNA"/>
</dbReference>
<dbReference type="InterPro" id="IPR025562">
    <property type="entry name" value="Tae4"/>
</dbReference>
<organism evidence="1 2">
    <name type="scientific">Paraburkholderia madseniana</name>
    <dbReference type="NCBI Taxonomy" id="2599607"/>
    <lineage>
        <taxon>Bacteria</taxon>
        <taxon>Pseudomonadati</taxon>
        <taxon>Pseudomonadota</taxon>
        <taxon>Betaproteobacteria</taxon>
        <taxon>Burkholderiales</taxon>
        <taxon>Burkholderiaceae</taxon>
        <taxon>Paraburkholderia</taxon>
    </lineage>
</organism>
<sequence>MPNKKTVVRTNSTPGSIKVVELRVLTFQELWDNFPSGNPYNDPTGEYKNQCAIRMSVTFHRIGSEMKSFSQKLVKPMPGKPTLGRILLDGKPTATRAYELAEWLRLRPFAGLPNAEDITGGDWESKVKGRTGIIFFYGYWRQEGDSQDNLSGGHIDLWNGTRLTISGPIDSIATLGRRFGLNSLASGFPFGFSDLRQSKQILFWAMK</sequence>
<proteinExistence type="predicted"/>
<accession>A0A6N6WP25</accession>
<dbReference type="OrthoDB" id="1262040at2"/>
<protein>
    <recommendedName>
        <fullName evidence="3">Type VI secretion system (T6SS) effector Tae4 (Amidase)</fullName>
    </recommendedName>
</protein>
<evidence type="ECO:0000313" key="1">
    <source>
        <dbReference type="EMBL" id="KAE8761060.1"/>
    </source>
</evidence>
<reference evidence="1 2" key="1">
    <citation type="journal article" date="2020" name="Int. J. Syst. Evol. Microbiol.">
        <title>Paraburkholderia madseniana sp. nov., a phenolic acid-degrading bacterium isolated from acidic forest soil.</title>
        <authorList>
            <person name="Wilhelm R.C."/>
            <person name="Murphy S.J.L."/>
            <person name="Feriancek N.M."/>
            <person name="Karasz D.C."/>
            <person name="DeRito C.M."/>
            <person name="Newman J.D."/>
            <person name="Buckley D.H."/>
        </authorList>
    </citation>
    <scope>NUCLEOTIDE SEQUENCE [LARGE SCALE GENOMIC DNA]</scope>
    <source>
        <strain evidence="1 2">RP11</strain>
    </source>
</reference>